<comment type="caution">
    <text evidence="2">The sequence shown here is derived from an EMBL/GenBank/DDBJ whole genome shotgun (WGS) entry which is preliminary data.</text>
</comment>
<evidence type="ECO:0000313" key="2">
    <source>
        <dbReference type="EMBL" id="KAK9709039.1"/>
    </source>
</evidence>
<keyword evidence="3" id="KW-1185">Reference proteome</keyword>
<feature type="domain" description="Rotatin N-terminal" evidence="1">
    <location>
        <begin position="20"/>
        <end position="107"/>
    </location>
</feature>
<reference evidence="2 3" key="1">
    <citation type="journal article" date="2024" name="BMC Genomics">
        <title>De novo assembly and annotation of Popillia japonica's genome with initial clues to its potential as an invasive pest.</title>
        <authorList>
            <person name="Cucini C."/>
            <person name="Boschi S."/>
            <person name="Funari R."/>
            <person name="Cardaioli E."/>
            <person name="Iannotti N."/>
            <person name="Marturano G."/>
            <person name="Paoli F."/>
            <person name="Bruttini M."/>
            <person name="Carapelli A."/>
            <person name="Frati F."/>
            <person name="Nardi F."/>
        </authorList>
    </citation>
    <scope>NUCLEOTIDE SEQUENCE [LARGE SCALE GENOMIC DNA]</scope>
    <source>
        <strain evidence="2">DMR45628</strain>
    </source>
</reference>
<dbReference type="InterPro" id="IPR029249">
    <property type="entry name" value="Rotatin_N"/>
</dbReference>
<dbReference type="GO" id="GO:0007099">
    <property type="term" value="P:centriole replication"/>
    <property type="evidence" value="ECO:0007669"/>
    <property type="project" value="TreeGrafter"/>
</dbReference>
<dbReference type="GO" id="GO:0036064">
    <property type="term" value="C:ciliary basal body"/>
    <property type="evidence" value="ECO:0007669"/>
    <property type="project" value="InterPro"/>
</dbReference>
<dbReference type="Proteomes" id="UP001458880">
    <property type="component" value="Unassembled WGS sequence"/>
</dbReference>
<dbReference type="GO" id="GO:0032053">
    <property type="term" value="P:ciliary basal body organization"/>
    <property type="evidence" value="ECO:0007669"/>
    <property type="project" value="TreeGrafter"/>
</dbReference>
<evidence type="ECO:0000313" key="3">
    <source>
        <dbReference type="Proteomes" id="UP001458880"/>
    </source>
</evidence>
<sequence>MTEKYILSIHIEKLGHKIQEIRERALGNIISKLESGYIFDNDLARSKEILQKLFDWFLFPEHSCEDLVLKLIKTVLQSESGRTLLKYYGHENVIKELQQIRNCVKSDYVKILRTREQINELIKDIRQYCKTENTIVPPLISDIPLSYRSNEQYIPFNNRLKSAESTATPIEGIVRVSSSNEQQTGIELVNT</sequence>
<dbReference type="GO" id="GO:0005814">
    <property type="term" value="C:centriole"/>
    <property type="evidence" value="ECO:0007669"/>
    <property type="project" value="TreeGrafter"/>
</dbReference>
<accession>A0AAW1JVM5</accession>
<name>A0AAW1JVM5_POPJA</name>
<dbReference type="AlphaFoldDB" id="A0AAW1JVM5"/>
<dbReference type="Pfam" id="PF14726">
    <property type="entry name" value="RTTN_N"/>
    <property type="match status" value="1"/>
</dbReference>
<gene>
    <name evidence="2" type="ORF">QE152_g26867</name>
</gene>
<protein>
    <submittedName>
        <fullName evidence="2">Rotatin, an armadillo repeat protein, centriole functioning</fullName>
    </submittedName>
</protein>
<dbReference type="EMBL" id="JASPKY010000318">
    <property type="protein sequence ID" value="KAK9709039.1"/>
    <property type="molecule type" value="Genomic_DNA"/>
</dbReference>
<dbReference type="GO" id="GO:0010457">
    <property type="term" value="P:centriole-centriole cohesion"/>
    <property type="evidence" value="ECO:0007669"/>
    <property type="project" value="TreeGrafter"/>
</dbReference>
<evidence type="ECO:0000259" key="1">
    <source>
        <dbReference type="Pfam" id="PF14726"/>
    </source>
</evidence>
<dbReference type="PANTHER" id="PTHR31691">
    <property type="entry name" value="ROTATIN"/>
    <property type="match status" value="1"/>
</dbReference>
<organism evidence="2 3">
    <name type="scientific">Popillia japonica</name>
    <name type="common">Japanese beetle</name>
    <dbReference type="NCBI Taxonomy" id="7064"/>
    <lineage>
        <taxon>Eukaryota</taxon>
        <taxon>Metazoa</taxon>
        <taxon>Ecdysozoa</taxon>
        <taxon>Arthropoda</taxon>
        <taxon>Hexapoda</taxon>
        <taxon>Insecta</taxon>
        <taxon>Pterygota</taxon>
        <taxon>Neoptera</taxon>
        <taxon>Endopterygota</taxon>
        <taxon>Coleoptera</taxon>
        <taxon>Polyphaga</taxon>
        <taxon>Scarabaeiformia</taxon>
        <taxon>Scarabaeidae</taxon>
        <taxon>Rutelinae</taxon>
        <taxon>Popillia</taxon>
    </lineage>
</organism>
<proteinExistence type="predicted"/>
<dbReference type="InterPro" id="IPR030791">
    <property type="entry name" value="Rotatin"/>
</dbReference>
<dbReference type="PANTHER" id="PTHR31691:SF1">
    <property type="entry name" value="ROTATIN"/>
    <property type="match status" value="1"/>
</dbReference>
<dbReference type="GO" id="GO:0005813">
    <property type="term" value="C:centrosome"/>
    <property type="evidence" value="ECO:0007669"/>
    <property type="project" value="InterPro"/>
</dbReference>